<feature type="region of interest" description="Disordered" evidence="1">
    <location>
        <begin position="238"/>
        <end position="356"/>
    </location>
</feature>
<reference evidence="3 4" key="1">
    <citation type="submission" date="2014-06" db="EMBL/GenBank/DDBJ databases">
        <title>Evolutionary Origins and Diversification of the Mycorrhizal Mutualists.</title>
        <authorList>
            <consortium name="DOE Joint Genome Institute"/>
            <consortium name="Mycorrhizal Genomics Consortium"/>
            <person name="Kohler A."/>
            <person name="Kuo A."/>
            <person name="Nagy L.G."/>
            <person name="Floudas D."/>
            <person name="Copeland A."/>
            <person name="Barry K.W."/>
            <person name="Cichocki N."/>
            <person name="Veneault-Fourrey C."/>
            <person name="LaButti K."/>
            <person name="Lindquist E.A."/>
            <person name="Lipzen A."/>
            <person name="Lundell T."/>
            <person name="Morin E."/>
            <person name="Murat C."/>
            <person name="Riley R."/>
            <person name="Ohm R."/>
            <person name="Sun H."/>
            <person name="Tunlid A."/>
            <person name="Henrissat B."/>
            <person name="Grigoriev I.V."/>
            <person name="Hibbett D.S."/>
            <person name="Martin F."/>
        </authorList>
    </citation>
    <scope>NUCLEOTIDE SEQUENCE [LARGE SCALE GENOMIC DNA]</scope>
    <source>
        <strain evidence="3 4">SS14</strain>
    </source>
</reference>
<feature type="compositionally biased region" description="Basic and acidic residues" evidence="1">
    <location>
        <begin position="245"/>
        <end position="263"/>
    </location>
</feature>
<feature type="compositionally biased region" description="Acidic residues" evidence="1">
    <location>
        <begin position="310"/>
        <end position="322"/>
    </location>
</feature>
<dbReference type="InterPro" id="IPR011333">
    <property type="entry name" value="SKP1/BTB/POZ_sf"/>
</dbReference>
<evidence type="ECO:0000313" key="4">
    <source>
        <dbReference type="Proteomes" id="UP000054279"/>
    </source>
</evidence>
<dbReference type="EMBL" id="KN837111">
    <property type="protein sequence ID" value="KIJ45648.1"/>
    <property type="molecule type" value="Genomic_DNA"/>
</dbReference>
<feature type="domain" description="MATH" evidence="2">
    <location>
        <begin position="11"/>
        <end position="152"/>
    </location>
</feature>
<dbReference type="Gene3D" id="2.60.210.10">
    <property type="entry name" value="Apoptosis, Tumor Necrosis Factor Receptor Associated Protein 2, Chain A"/>
    <property type="match status" value="1"/>
</dbReference>
<protein>
    <recommendedName>
        <fullName evidence="2">MATH domain-containing protein</fullName>
    </recommendedName>
</protein>
<gene>
    <name evidence="3" type="ORF">M422DRAFT_59802</name>
</gene>
<feature type="compositionally biased region" description="Polar residues" evidence="1">
    <location>
        <begin position="298"/>
        <end position="309"/>
    </location>
</feature>
<dbReference type="PANTHER" id="PTHR24413">
    <property type="entry name" value="SPECKLE-TYPE POZ PROTEIN"/>
    <property type="match status" value="1"/>
</dbReference>
<feature type="compositionally biased region" description="Polar residues" evidence="1">
    <location>
        <begin position="340"/>
        <end position="352"/>
    </location>
</feature>
<sequence>MDSLEYAETTTTTFEWTVRDLKHLFESTKGDTKSKVIKSARFGGGKWQCLFYPNSGSDGGSYISLYLSCEPTLDEKENSINGKWVREGLFKFSFELRNVGRNVLFNSKEATDHSFSSKTANWGWAQFARRDAVFYQATTVRSQDAFVIICTIAASPTPPTRPAAGPMKSVPKDLLDAVGNLLDDPIYSDVEFVLPSRNSKTKPRSIFAARRILRRAEYFQAMFEFGFAEASHDDLTLSVSGTDEDPMRAHTPSDDVLMRHFEDSDNEDDDDTIGCTSPDFDANDSEYHDMGADEVESPTEQKTQHVTINQDEDTDMVNDENLTESSTTLPDGRNVRPKLSHSSTPRSVQQPLERTEFPGPKKTRVVVRDVAYPTYRAVLYYLYTDNIVFAPLSSSFQPTTLTAAPIPYTQLHPGGSQASFLTPGAAGEQSFSFVPGTKEAVTAKNEKKDDGPPAPKTRKEWLTEWAKNNPGRVMPCSAKAVYRLADKLDLKELKARAFQHIVKSLTVNNVAYEVFSSFSATFEDVRKVQVEYFLSHWADIRGSDTMHNVWQQIRCGRHPGFEEVWPVIALNLEFKPRASDGAGGDGKDNAAISGES</sequence>
<evidence type="ECO:0000313" key="3">
    <source>
        <dbReference type="EMBL" id="KIJ45648.1"/>
    </source>
</evidence>
<dbReference type="InterPro" id="IPR002083">
    <property type="entry name" value="MATH/TRAF_dom"/>
</dbReference>
<dbReference type="Pfam" id="PF22486">
    <property type="entry name" value="MATH_2"/>
    <property type="match status" value="1"/>
</dbReference>
<dbReference type="HOGENOM" id="CLU_017785_0_0_1"/>
<dbReference type="Proteomes" id="UP000054279">
    <property type="component" value="Unassembled WGS sequence"/>
</dbReference>
<name>A0A0C9US09_SPHS4</name>
<keyword evidence="4" id="KW-1185">Reference proteome</keyword>
<dbReference type="Gene3D" id="3.30.710.10">
    <property type="entry name" value="Potassium Channel Kv1.1, Chain A"/>
    <property type="match status" value="2"/>
</dbReference>
<dbReference type="SUPFAM" id="SSF54695">
    <property type="entry name" value="POZ domain"/>
    <property type="match status" value="1"/>
</dbReference>
<dbReference type="AlphaFoldDB" id="A0A0C9US09"/>
<proteinExistence type="predicted"/>
<dbReference type="OrthoDB" id="6359816at2759"/>
<evidence type="ECO:0000256" key="1">
    <source>
        <dbReference type="SAM" id="MobiDB-lite"/>
    </source>
</evidence>
<accession>A0A0C9US09</accession>
<dbReference type="PROSITE" id="PS50144">
    <property type="entry name" value="MATH"/>
    <property type="match status" value="1"/>
</dbReference>
<dbReference type="CDD" id="cd00121">
    <property type="entry name" value="MATH"/>
    <property type="match status" value="1"/>
</dbReference>
<dbReference type="InterPro" id="IPR008974">
    <property type="entry name" value="TRAF-like"/>
</dbReference>
<evidence type="ECO:0000259" key="2">
    <source>
        <dbReference type="PROSITE" id="PS50144"/>
    </source>
</evidence>
<organism evidence="3 4">
    <name type="scientific">Sphaerobolus stellatus (strain SS14)</name>
    <dbReference type="NCBI Taxonomy" id="990650"/>
    <lineage>
        <taxon>Eukaryota</taxon>
        <taxon>Fungi</taxon>
        <taxon>Dikarya</taxon>
        <taxon>Basidiomycota</taxon>
        <taxon>Agaricomycotina</taxon>
        <taxon>Agaricomycetes</taxon>
        <taxon>Phallomycetidae</taxon>
        <taxon>Geastrales</taxon>
        <taxon>Sphaerobolaceae</taxon>
        <taxon>Sphaerobolus</taxon>
    </lineage>
</organism>
<dbReference type="SUPFAM" id="SSF49599">
    <property type="entry name" value="TRAF domain-like"/>
    <property type="match status" value="1"/>
</dbReference>